<reference evidence="2 3" key="1">
    <citation type="submission" date="2018-06" db="EMBL/GenBank/DDBJ databases">
        <authorList>
            <consortium name="Pathogen Informatics"/>
            <person name="Doyle S."/>
        </authorList>
    </citation>
    <scope>NUCLEOTIDE SEQUENCE [LARGE SCALE GENOMIC DNA]</scope>
    <source>
        <strain evidence="2 3">NCTC10465</strain>
    </source>
</reference>
<dbReference type="Pfam" id="PF13280">
    <property type="entry name" value="WYL"/>
    <property type="match status" value="1"/>
</dbReference>
<proteinExistence type="predicted"/>
<dbReference type="GeneID" id="35778993"/>
<evidence type="ECO:0000313" key="3">
    <source>
        <dbReference type="Proteomes" id="UP000255230"/>
    </source>
</evidence>
<evidence type="ECO:0000313" key="2">
    <source>
        <dbReference type="EMBL" id="STY98281.1"/>
    </source>
</evidence>
<keyword evidence="3" id="KW-1185">Reference proteome</keyword>
<protein>
    <recommendedName>
        <fullName evidence="1">WYL domain-containing protein</fullName>
    </recommendedName>
</protein>
<dbReference type="Proteomes" id="UP000255230">
    <property type="component" value="Unassembled WGS sequence"/>
</dbReference>
<accession>A0A378QBS5</accession>
<dbReference type="RefSeq" id="WP_082741437.1">
    <property type="nucleotide sequence ID" value="NZ_CBCRZU010000008.1"/>
</dbReference>
<name>A0A378QBS5_FAUOS</name>
<gene>
    <name evidence="2" type="ORF">NCTC10465_02089</name>
</gene>
<organism evidence="2 3">
    <name type="scientific">Faucicola osloensis</name>
    <name type="common">Moraxella osloensis</name>
    <dbReference type="NCBI Taxonomy" id="34062"/>
    <lineage>
        <taxon>Bacteria</taxon>
        <taxon>Pseudomonadati</taxon>
        <taxon>Pseudomonadota</taxon>
        <taxon>Gammaproteobacteria</taxon>
        <taxon>Moraxellales</taxon>
        <taxon>Moraxellaceae</taxon>
        <taxon>Faucicola</taxon>
    </lineage>
</organism>
<evidence type="ECO:0000259" key="1">
    <source>
        <dbReference type="Pfam" id="PF13280"/>
    </source>
</evidence>
<sequence length="368" mass="43299">MIFLNWRPINGLRQFMKSQIERLFALYQALPRIESQAKTLIELAKHENVIQAYELQGEPNDSQRCQIQRDLDSLSDALKQALKSEIDKKPKKYYLPASANMDTTDSSTAMLLLLAESFLKKVAPKDLLENAKWLFDGANNQLEASKKVKNWRKRIYFKPLQDEFKGIKPEDELTIYQALQQDEPLKIIYHSQQHDEEREYRAYPVKIVIEPHCRLLILENPTHGDTMTFLFHRIKHAEIIKNFNEFPDRVRLNLDKIEKELPKHTESMFSRQPLDLKLHIAEHERYLIEDAPVFANYEKSQVSIEDEEVEFSISKVFVSYSVLNYLIAHADLIYVAEPEELRDRVVEQLESGLYRYGNYEKDEILNIV</sequence>
<dbReference type="EMBL" id="UGPY01000001">
    <property type="protein sequence ID" value="STY98281.1"/>
    <property type="molecule type" value="Genomic_DNA"/>
</dbReference>
<dbReference type="AlphaFoldDB" id="A0A378QBS5"/>
<feature type="domain" description="WYL" evidence="1">
    <location>
        <begin position="174"/>
        <end position="239"/>
    </location>
</feature>
<dbReference type="InterPro" id="IPR026881">
    <property type="entry name" value="WYL_dom"/>
</dbReference>